<evidence type="ECO:0000313" key="1">
    <source>
        <dbReference type="EMBL" id="TXL65140.1"/>
    </source>
</evidence>
<accession>A0A5C8NVU8</accession>
<sequence>MKIIDTHCDALYKLQIAKRGKQSLPLTFRNSDELDTNFNRLKRGNHFAQFFALFLEPDIPSYEKWGYLMEQIDLFHSEVLAKNPEMVHIKKWDDFNHLEDGQIGAVLALEGADAFGNDLIKLRQLYREGVLYIGLTWNNANLCADGAGEPRGGGLTLLGKEVVQLNNENKVFTDVSHSTVKGFWDILELSEYPIASHSNVRALCDHPRNLYDNQIEAMFKKNGLIHVVFNPPFLKKDSETATITDVIQHIDYLCSLGGVKQIGFGSDFDGIFYYVDQLENAAHYENLINELLKHYKEEEVRGFAYQNFLNNRPGCS</sequence>
<organism evidence="1 2">
    <name type="scientific">Cerasibacillus terrae</name>
    <dbReference type="NCBI Taxonomy" id="2498845"/>
    <lineage>
        <taxon>Bacteria</taxon>
        <taxon>Bacillati</taxon>
        <taxon>Bacillota</taxon>
        <taxon>Bacilli</taxon>
        <taxon>Bacillales</taxon>
        <taxon>Bacillaceae</taxon>
        <taxon>Cerasibacillus</taxon>
    </lineage>
</organism>
<keyword evidence="2" id="KW-1185">Reference proteome</keyword>
<dbReference type="PANTHER" id="PTHR10443:SF12">
    <property type="entry name" value="DIPEPTIDASE"/>
    <property type="match status" value="1"/>
</dbReference>
<dbReference type="PROSITE" id="PS51365">
    <property type="entry name" value="RENAL_DIPEPTIDASE_2"/>
    <property type="match status" value="1"/>
</dbReference>
<dbReference type="PANTHER" id="PTHR10443">
    <property type="entry name" value="MICROSOMAL DIPEPTIDASE"/>
    <property type="match status" value="1"/>
</dbReference>
<dbReference type="Proteomes" id="UP000321574">
    <property type="component" value="Unassembled WGS sequence"/>
</dbReference>
<dbReference type="InterPro" id="IPR032466">
    <property type="entry name" value="Metal_Hydrolase"/>
</dbReference>
<reference evidence="1 2" key="1">
    <citation type="submission" date="2019-06" db="EMBL/GenBank/DDBJ databases">
        <title>Cerasibacillus sp. nov., isolated from maize field.</title>
        <authorList>
            <person name="Lin S.-Y."/>
            <person name="Tsai C.-F."/>
            <person name="Young C.-C."/>
        </authorList>
    </citation>
    <scope>NUCLEOTIDE SEQUENCE [LARGE SCALE GENOMIC DNA]</scope>
    <source>
        <strain evidence="1 2">CC-CFT480</strain>
    </source>
</reference>
<dbReference type="OrthoDB" id="9804920at2"/>
<dbReference type="GO" id="GO:0070573">
    <property type="term" value="F:metallodipeptidase activity"/>
    <property type="evidence" value="ECO:0007669"/>
    <property type="project" value="InterPro"/>
</dbReference>
<dbReference type="AlphaFoldDB" id="A0A5C8NVU8"/>
<dbReference type="CDD" id="cd01301">
    <property type="entry name" value="rDP_like"/>
    <property type="match status" value="1"/>
</dbReference>
<dbReference type="RefSeq" id="WP_147667006.1">
    <property type="nucleotide sequence ID" value="NZ_VDUW01000004.1"/>
</dbReference>
<dbReference type="Gene3D" id="3.20.20.140">
    <property type="entry name" value="Metal-dependent hydrolases"/>
    <property type="match status" value="1"/>
</dbReference>
<proteinExistence type="predicted"/>
<comment type="caution">
    <text evidence="1">The sequence shown here is derived from an EMBL/GenBank/DDBJ whole genome shotgun (WGS) entry which is preliminary data.</text>
</comment>
<dbReference type="SUPFAM" id="SSF51556">
    <property type="entry name" value="Metallo-dependent hydrolases"/>
    <property type="match status" value="1"/>
</dbReference>
<evidence type="ECO:0000313" key="2">
    <source>
        <dbReference type="Proteomes" id="UP000321574"/>
    </source>
</evidence>
<dbReference type="InterPro" id="IPR008257">
    <property type="entry name" value="Pept_M19"/>
</dbReference>
<gene>
    <name evidence="1" type="ORF">FHP05_08370</name>
</gene>
<protein>
    <submittedName>
        <fullName evidence="1">Membrane dipeptidase</fullName>
    </submittedName>
</protein>
<dbReference type="Pfam" id="PF01244">
    <property type="entry name" value="Peptidase_M19"/>
    <property type="match status" value="1"/>
</dbReference>
<name>A0A5C8NVU8_9BACI</name>
<dbReference type="GO" id="GO:0006508">
    <property type="term" value="P:proteolysis"/>
    <property type="evidence" value="ECO:0007669"/>
    <property type="project" value="InterPro"/>
</dbReference>
<dbReference type="EMBL" id="VDUW01000004">
    <property type="protein sequence ID" value="TXL65140.1"/>
    <property type="molecule type" value="Genomic_DNA"/>
</dbReference>